<reference evidence="6 7" key="1">
    <citation type="submission" date="2015-04" db="EMBL/GenBank/DDBJ databases">
        <title>Complete Genome Sequence of Kosmotoga pacifica SLHLJ1.</title>
        <authorList>
            <person name="Jiang L.J."/>
            <person name="Shao Z.Z."/>
            <person name="Jebbar M."/>
        </authorList>
    </citation>
    <scope>NUCLEOTIDE SEQUENCE [LARGE SCALE GENOMIC DNA]</scope>
    <source>
        <strain evidence="6 7">SLHLJ1</strain>
    </source>
</reference>
<dbReference type="InterPro" id="IPR045584">
    <property type="entry name" value="Pilin-like"/>
</dbReference>
<gene>
    <name evidence="6" type="ORF">IX53_04820</name>
</gene>
<dbReference type="PROSITE" id="PS00409">
    <property type="entry name" value="PROKAR_NTER_METHYL"/>
    <property type="match status" value="1"/>
</dbReference>
<dbReference type="Proteomes" id="UP000035159">
    <property type="component" value="Chromosome"/>
</dbReference>
<dbReference type="Pfam" id="PF07963">
    <property type="entry name" value="N_methyl"/>
    <property type="match status" value="1"/>
</dbReference>
<proteinExistence type="predicted"/>
<evidence type="ECO:0000313" key="6">
    <source>
        <dbReference type="EMBL" id="AKI97248.1"/>
    </source>
</evidence>
<dbReference type="KEGG" id="kpf:IX53_04820"/>
<evidence type="ECO:0000256" key="5">
    <source>
        <dbReference type="SAM" id="Phobius"/>
    </source>
</evidence>
<keyword evidence="3" id="KW-0574">Periplasm</keyword>
<evidence type="ECO:0000313" key="7">
    <source>
        <dbReference type="Proteomes" id="UP000035159"/>
    </source>
</evidence>
<name>A0A0G2ZEF4_9BACT</name>
<dbReference type="Gene3D" id="3.30.700.10">
    <property type="entry name" value="Glycoprotein, Type 4 Pilin"/>
    <property type="match status" value="1"/>
</dbReference>
<dbReference type="OrthoDB" id="47633at2"/>
<keyword evidence="7" id="KW-1185">Reference proteome</keyword>
<protein>
    <submittedName>
        <fullName evidence="6">N-terminal cleavage protein</fullName>
    </submittedName>
</protein>
<dbReference type="NCBIfam" id="TIGR02532">
    <property type="entry name" value="IV_pilin_GFxxxE"/>
    <property type="match status" value="1"/>
</dbReference>
<dbReference type="InterPro" id="IPR012902">
    <property type="entry name" value="N_methyl_site"/>
</dbReference>
<evidence type="ECO:0000256" key="1">
    <source>
        <dbReference type="ARBA" id="ARBA00004203"/>
    </source>
</evidence>
<keyword evidence="4" id="KW-0998">Cell outer membrane</keyword>
<accession>A0A0G2ZEF4</accession>
<evidence type="ECO:0000256" key="2">
    <source>
        <dbReference type="ARBA" id="ARBA00004418"/>
    </source>
</evidence>
<dbReference type="STRING" id="1330330.IX53_04820"/>
<dbReference type="AlphaFoldDB" id="A0A0G2ZEF4"/>
<evidence type="ECO:0000256" key="3">
    <source>
        <dbReference type="ARBA" id="ARBA00022764"/>
    </source>
</evidence>
<dbReference type="PATRIC" id="fig|1330330.3.peg.971"/>
<comment type="subcellular location">
    <subcellularLocation>
        <location evidence="1">Cell outer membrane</location>
        <topology evidence="1">Single-pass membrane protein</topology>
    </subcellularLocation>
    <subcellularLocation>
        <location evidence="2">Periplasm</location>
    </subcellularLocation>
</comment>
<feature type="transmembrane region" description="Helical" evidence="5">
    <location>
        <begin position="12"/>
        <end position="31"/>
    </location>
</feature>
<keyword evidence="5" id="KW-0812">Transmembrane</keyword>
<dbReference type="RefSeq" id="WP_047754382.1">
    <property type="nucleotide sequence ID" value="NZ_CAJUHA010000008.1"/>
</dbReference>
<organism evidence="6 7">
    <name type="scientific">Kosmotoga pacifica</name>
    <dbReference type="NCBI Taxonomy" id="1330330"/>
    <lineage>
        <taxon>Bacteria</taxon>
        <taxon>Thermotogati</taxon>
        <taxon>Thermotogota</taxon>
        <taxon>Thermotogae</taxon>
        <taxon>Kosmotogales</taxon>
        <taxon>Kosmotogaceae</taxon>
        <taxon>Kosmotoga</taxon>
    </lineage>
</organism>
<evidence type="ECO:0000256" key="4">
    <source>
        <dbReference type="ARBA" id="ARBA00023237"/>
    </source>
</evidence>
<dbReference type="EMBL" id="CP011232">
    <property type="protein sequence ID" value="AKI97248.1"/>
    <property type="molecule type" value="Genomic_DNA"/>
</dbReference>
<sequence>MRRKKGFSLIEMLIVLSVMAALIATITPVAMNAIRKAKAIQVAYNLKVLVTGMENKILLDSAVPQDISIIGRDIDTTHYGVAYTFSDGHYTIVAFTTDDVNFDMVQGTLKNATNTSSVIPTDAVFLPGGLQTASEGKVFYRVEFDIY</sequence>
<dbReference type="GO" id="GO:0009279">
    <property type="term" value="C:cell outer membrane"/>
    <property type="evidence" value="ECO:0007669"/>
    <property type="project" value="UniProtKB-SubCell"/>
</dbReference>
<keyword evidence="5" id="KW-1133">Transmembrane helix</keyword>
<dbReference type="SUPFAM" id="SSF54523">
    <property type="entry name" value="Pili subunits"/>
    <property type="match status" value="1"/>
</dbReference>
<dbReference type="GO" id="GO:0042597">
    <property type="term" value="C:periplasmic space"/>
    <property type="evidence" value="ECO:0007669"/>
    <property type="project" value="UniProtKB-SubCell"/>
</dbReference>
<keyword evidence="5" id="KW-0472">Membrane</keyword>